<accession>A0A0E9U791</accession>
<reference evidence="1" key="1">
    <citation type="submission" date="2014-11" db="EMBL/GenBank/DDBJ databases">
        <authorList>
            <person name="Amaro Gonzalez C."/>
        </authorList>
    </citation>
    <scope>NUCLEOTIDE SEQUENCE</scope>
</reference>
<name>A0A0E9U791_ANGAN</name>
<protein>
    <submittedName>
        <fullName evidence="1">Uncharacterized protein</fullName>
    </submittedName>
</protein>
<proteinExistence type="predicted"/>
<reference evidence="1" key="2">
    <citation type="journal article" date="2015" name="Fish Shellfish Immunol.">
        <title>Early steps in the European eel (Anguilla anguilla)-Vibrio vulnificus interaction in the gills: Role of the RtxA13 toxin.</title>
        <authorList>
            <person name="Callol A."/>
            <person name="Pajuelo D."/>
            <person name="Ebbesson L."/>
            <person name="Teles M."/>
            <person name="MacKenzie S."/>
            <person name="Amaro C."/>
        </authorList>
    </citation>
    <scope>NUCLEOTIDE SEQUENCE</scope>
</reference>
<sequence length="74" mass="8462">MKQLVNSQYPSPPGSVSKVINCCVDLCIPPRKSFLRKLASWHWWHCRMLADVTCVSVLDPPRQALLPRRMACLL</sequence>
<evidence type="ECO:0000313" key="1">
    <source>
        <dbReference type="EMBL" id="JAH61754.1"/>
    </source>
</evidence>
<dbReference type="EMBL" id="GBXM01046823">
    <property type="protein sequence ID" value="JAH61754.1"/>
    <property type="molecule type" value="Transcribed_RNA"/>
</dbReference>
<dbReference type="AlphaFoldDB" id="A0A0E9U791"/>
<organism evidence="1">
    <name type="scientific">Anguilla anguilla</name>
    <name type="common">European freshwater eel</name>
    <name type="synonym">Muraena anguilla</name>
    <dbReference type="NCBI Taxonomy" id="7936"/>
    <lineage>
        <taxon>Eukaryota</taxon>
        <taxon>Metazoa</taxon>
        <taxon>Chordata</taxon>
        <taxon>Craniata</taxon>
        <taxon>Vertebrata</taxon>
        <taxon>Euteleostomi</taxon>
        <taxon>Actinopterygii</taxon>
        <taxon>Neopterygii</taxon>
        <taxon>Teleostei</taxon>
        <taxon>Anguilliformes</taxon>
        <taxon>Anguillidae</taxon>
        <taxon>Anguilla</taxon>
    </lineage>
</organism>